<comment type="caution">
    <text evidence="2">The sequence shown here is derived from an EMBL/GenBank/DDBJ whole genome shotgun (WGS) entry which is preliminary data.</text>
</comment>
<evidence type="ECO:0000313" key="3">
    <source>
        <dbReference type="Proteomes" id="UP000235050"/>
    </source>
</evidence>
<gene>
    <name evidence="2" type="ORF">Uis1B_0666</name>
</gene>
<dbReference type="EMBL" id="NMWU01000009">
    <property type="protein sequence ID" value="PLS31531.1"/>
    <property type="molecule type" value="Genomic_DNA"/>
</dbReference>
<feature type="compositionally biased region" description="Polar residues" evidence="1">
    <location>
        <begin position="1"/>
        <end position="10"/>
    </location>
</feature>
<feature type="compositionally biased region" description="Basic and acidic residues" evidence="1">
    <location>
        <begin position="16"/>
        <end position="28"/>
    </location>
</feature>
<accession>A0A2N5JBH0</accession>
<dbReference type="AlphaFoldDB" id="A0A2N5JBH0"/>
<protein>
    <submittedName>
        <fullName evidence="2">Uncharacterized protein</fullName>
    </submittedName>
</protein>
<organism evidence="2 3">
    <name type="scientific">Bifidobacterium margollesii</name>
    <dbReference type="NCBI Taxonomy" id="2020964"/>
    <lineage>
        <taxon>Bacteria</taxon>
        <taxon>Bacillati</taxon>
        <taxon>Actinomycetota</taxon>
        <taxon>Actinomycetes</taxon>
        <taxon>Bifidobacteriales</taxon>
        <taxon>Bifidobacteriaceae</taxon>
        <taxon>Bifidobacterium</taxon>
    </lineage>
</organism>
<feature type="region of interest" description="Disordered" evidence="1">
    <location>
        <begin position="1"/>
        <end position="30"/>
    </location>
</feature>
<reference evidence="2 3" key="1">
    <citation type="submission" date="2017-07" db="EMBL/GenBank/DDBJ databases">
        <title>Bifidobacterium novel species.</title>
        <authorList>
            <person name="Lugli G.A."/>
            <person name="Milani C."/>
            <person name="Duranti S."/>
            <person name="Mangifesta M."/>
        </authorList>
    </citation>
    <scope>NUCLEOTIDE SEQUENCE [LARGE SCALE GENOMIC DNA]</scope>
    <source>
        <strain evidence="3">Uis1B</strain>
    </source>
</reference>
<name>A0A2N5JBH0_9BIFI</name>
<evidence type="ECO:0000313" key="2">
    <source>
        <dbReference type="EMBL" id="PLS31531.1"/>
    </source>
</evidence>
<keyword evidence="3" id="KW-1185">Reference proteome</keyword>
<evidence type="ECO:0000256" key="1">
    <source>
        <dbReference type="SAM" id="MobiDB-lite"/>
    </source>
</evidence>
<dbReference type="Proteomes" id="UP000235050">
    <property type="component" value="Unassembled WGS sequence"/>
</dbReference>
<proteinExistence type="predicted"/>
<sequence length="260" mass="29258">MRSPSTAVTSHRNHHRTDQGHRNAKSRDAFTASSSIAVPSGFGPITPRSGALSIMHPYDTSQSMNDILAERYRNTLQRCLDETRRFHRSILFSLTTALALHMVPIPQQCSIDTEKLHAVASTRNRRIQSQRMAAHVWSTFDTTAQIRISEGVYALDLVHTWAHMARFVPLDQFIALTDAILLRMLVEGTNDPLSTLRSFLDRTSFRGQRICRKALMLARLNVLSPPETLCRLTLLQYGIPAPETNYTVPGMRFRSGAPGF</sequence>